<comment type="caution">
    <text evidence="2">The sequence shown here is derived from an EMBL/GenBank/DDBJ whole genome shotgun (WGS) entry which is preliminary data.</text>
</comment>
<reference evidence="2" key="1">
    <citation type="submission" date="2022-07" db="EMBL/GenBank/DDBJ databases">
        <title>The genome of Lyophyllum shimeji provides insight into the initial evolution of ectomycorrhizal fungal genome.</title>
        <authorList>
            <person name="Kobayashi Y."/>
            <person name="Shibata T."/>
            <person name="Hirakawa H."/>
            <person name="Shigenobu S."/>
            <person name="Nishiyama T."/>
            <person name="Yamada A."/>
            <person name="Hasebe M."/>
            <person name="Kawaguchi M."/>
        </authorList>
    </citation>
    <scope>NUCLEOTIDE SEQUENCE</scope>
    <source>
        <strain evidence="2">AT787</strain>
    </source>
</reference>
<feature type="region of interest" description="Disordered" evidence="1">
    <location>
        <begin position="1"/>
        <end position="72"/>
    </location>
</feature>
<feature type="compositionally biased region" description="Low complexity" evidence="1">
    <location>
        <begin position="48"/>
        <end position="63"/>
    </location>
</feature>
<gene>
    <name evidence="2" type="ORF">LshimejAT787_2400640</name>
</gene>
<dbReference type="EMBL" id="BRPK01000024">
    <property type="protein sequence ID" value="GLB45606.1"/>
    <property type="molecule type" value="Genomic_DNA"/>
</dbReference>
<dbReference type="Proteomes" id="UP001063166">
    <property type="component" value="Unassembled WGS sequence"/>
</dbReference>
<organism evidence="2 3">
    <name type="scientific">Lyophyllum shimeji</name>
    <name type="common">Hon-shimeji</name>
    <name type="synonym">Tricholoma shimeji</name>
    <dbReference type="NCBI Taxonomy" id="47721"/>
    <lineage>
        <taxon>Eukaryota</taxon>
        <taxon>Fungi</taxon>
        <taxon>Dikarya</taxon>
        <taxon>Basidiomycota</taxon>
        <taxon>Agaricomycotina</taxon>
        <taxon>Agaricomycetes</taxon>
        <taxon>Agaricomycetidae</taxon>
        <taxon>Agaricales</taxon>
        <taxon>Tricholomatineae</taxon>
        <taxon>Lyophyllaceae</taxon>
        <taxon>Lyophyllum</taxon>
    </lineage>
</organism>
<evidence type="ECO:0000313" key="3">
    <source>
        <dbReference type="Proteomes" id="UP001063166"/>
    </source>
</evidence>
<evidence type="ECO:0000313" key="2">
    <source>
        <dbReference type="EMBL" id="GLB45606.1"/>
    </source>
</evidence>
<dbReference type="AlphaFoldDB" id="A0A9P3Q1H0"/>
<accession>A0A9P3Q1H0</accession>
<sequence length="168" mass="18777">MATAESKHAKRDRSVLTDDESDAESKRDKPELSLLTNNEIHTDEFDFDTPSTLTPLSDLSDSPITRRDDPDLDDTKWRRYAALEFCLPGETADSLKGPGYQYPILGTEALIPAANKLIRDIFNAILDEWPTADSGEADGYTLSLVNAHAFMGDLFESRLRRKAARDNN</sequence>
<keyword evidence="3" id="KW-1185">Reference proteome</keyword>
<proteinExistence type="predicted"/>
<protein>
    <submittedName>
        <fullName evidence="2">Uncharacterized protein</fullName>
    </submittedName>
</protein>
<evidence type="ECO:0000256" key="1">
    <source>
        <dbReference type="SAM" id="MobiDB-lite"/>
    </source>
</evidence>
<name>A0A9P3Q1H0_LYOSH</name>